<gene>
    <name evidence="4" type="ORF">HOLleu_22888</name>
</gene>
<name>A0A9Q1BU58_HOLLE</name>
<dbReference type="PROSITE" id="PS50958">
    <property type="entry name" value="SMB_2"/>
    <property type="match status" value="1"/>
</dbReference>
<feature type="transmembrane region" description="Helical" evidence="2">
    <location>
        <begin position="60"/>
        <end position="76"/>
    </location>
</feature>
<keyword evidence="2" id="KW-0812">Transmembrane</keyword>
<evidence type="ECO:0000256" key="1">
    <source>
        <dbReference type="ARBA" id="ARBA00023157"/>
    </source>
</evidence>
<feature type="transmembrane region" description="Helical" evidence="2">
    <location>
        <begin position="21"/>
        <end position="39"/>
    </location>
</feature>
<keyword evidence="2" id="KW-1133">Transmembrane helix</keyword>
<dbReference type="InterPro" id="IPR036024">
    <property type="entry name" value="Somatomedin_B-like_dom_sf"/>
</dbReference>
<sequence length="334" mass="36470">MMNDVTIAHINQYMTMGSTKWLLQLLFFVSISTISICGSKDGKLSVKHLLNFRDNLESDLAMILVVLWGIMIQDLVNATDIAIDTMTAAVITITHAEHVMVLAAAQSTIEKVFFANATKNVVLAVTVAVTTIVHVSHVKVSVATRSTMKQDLVNAIKHASIMVTAAVITRKPVSVVLTLRSEGTGAPHGECKVFTPASCIIIGCSIKEDPSRPCQCNKNCLSKGNCCSDYNETCGPKVLVVVLFVAGVFAVVAVIVVLFFCLKVRKERAQRISQRLDNTQYEEIDCDLRPLGVIKQACQNNPNTPDRPKTTPDNKLYGGNIVRNAAYESYDSHN</sequence>
<feature type="transmembrane region" description="Helical" evidence="2">
    <location>
        <begin position="238"/>
        <end position="262"/>
    </location>
</feature>
<evidence type="ECO:0000313" key="4">
    <source>
        <dbReference type="EMBL" id="KAJ8032827.1"/>
    </source>
</evidence>
<organism evidence="4 5">
    <name type="scientific">Holothuria leucospilota</name>
    <name type="common">Black long sea cucumber</name>
    <name type="synonym">Mertensiothuria leucospilota</name>
    <dbReference type="NCBI Taxonomy" id="206669"/>
    <lineage>
        <taxon>Eukaryota</taxon>
        <taxon>Metazoa</taxon>
        <taxon>Echinodermata</taxon>
        <taxon>Eleutherozoa</taxon>
        <taxon>Echinozoa</taxon>
        <taxon>Holothuroidea</taxon>
        <taxon>Aspidochirotacea</taxon>
        <taxon>Aspidochirotida</taxon>
        <taxon>Holothuriidae</taxon>
        <taxon>Holothuria</taxon>
    </lineage>
</organism>
<evidence type="ECO:0000313" key="5">
    <source>
        <dbReference type="Proteomes" id="UP001152320"/>
    </source>
</evidence>
<dbReference type="PROSITE" id="PS00524">
    <property type="entry name" value="SMB_1"/>
    <property type="match status" value="1"/>
</dbReference>
<dbReference type="SMART" id="SM00201">
    <property type="entry name" value="SO"/>
    <property type="match status" value="1"/>
</dbReference>
<dbReference type="Proteomes" id="UP001152320">
    <property type="component" value="Chromosome 11"/>
</dbReference>
<keyword evidence="2" id="KW-0472">Membrane</keyword>
<dbReference type="Pfam" id="PF01033">
    <property type="entry name" value="Somatomedin_B"/>
    <property type="match status" value="1"/>
</dbReference>
<reference evidence="4" key="1">
    <citation type="submission" date="2021-10" db="EMBL/GenBank/DDBJ databases">
        <title>Tropical sea cucumber genome reveals ecological adaptation and Cuvierian tubules defense mechanism.</title>
        <authorList>
            <person name="Chen T."/>
        </authorList>
    </citation>
    <scope>NUCLEOTIDE SEQUENCE</scope>
    <source>
        <strain evidence="4">Nanhai2018</strain>
        <tissue evidence="4">Muscle</tissue>
    </source>
</reference>
<dbReference type="SUPFAM" id="SSF90188">
    <property type="entry name" value="Somatomedin B domain"/>
    <property type="match status" value="1"/>
</dbReference>
<dbReference type="AlphaFoldDB" id="A0A9Q1BU58"/>
<keyword evidence="1" id="KW-1015">Disulfide bond</keyword>
<dbReference type="Gene3D" id="4.10.410.20">
    <property type="match status" value="1"/>
</dbReference>
<feature type="domain" description="SMB" evidence="3">
    <location>
        <begin position="195"/>
        <end position="238"/>
    </location>
</feature>
<accession>A0A9Q1BU58</accession>
<dbReference type="InterPro" id="IPR001212">
    <property type="entry name" value="Somatomedin_B_dom"/>
</dbReference>
<comment type="caution">
    <text evidence="4">The sequence shown here is derived from an EMBL/GenBank/DDBJ whole genome shotgun (WGS) entry which is preliminary data.</text>
</comment>
<evidence type="ECO:0000256" key="2">
    <source>
        <dbReference type="SAM" id="Phobius"/>
    </source>
</evidence>
<keyword evidence="5" id="KW-1185">Reference proteome</keyword>
<dbReference type="EMBL" id="JAIZAY010000011">
    <property type="protein sequence ID" value="KAJ8032827.1"/>
    <property type="molecule type" value="Genomic_DNA"/>
</dbReference>
<evidence type="ECO:0000259" key="3">
    <source>
        <dbReference type="PROSITE" id="PS50958"/>
    </source>
</evidence>
<protein>
    <recommendedName>
        <fullName evidence="3">SMB domain-containing protein</fullName>
    </recommendedName>
</protein>
<proteinExistence type="predicted"/>